<dbReference type="Proteomes" id="UP001163324">
    <property type="component" value="Chromosome 1"/>
</dbReference>
<organism evidence="1 2">
    <name type="scientific">Trichothecium roseum</name>
    <dbReference type="NCBI Taxonomy" id="47278"/>
    <lineage>
        <taxon>Eukaryota</taxon>
        <taxon>Fungi</taxon>
        <taxon>Dikarya</taxon>
        <taxon>Ascomycota</taxon>
        <taxon>Pezizomycotina</taxon>
        <taxon>Sordariomycetes</taxon>
        <taxon>Hypocreomycetidae</taxon>
        <taxon>Hypocreales</taxon>
        <taxon>Hypocreales incertae sedis</taxon>
        <taxon>Trichothecium</taxon>
    </lineage>
</organism>
<name>A0ACC0VEG5_9HYPO</name>
<gene>
    <name evidence="1" type="ORF">N3K66_001385</name>
</gene>
<evidence type="ECO:0000313" key="2">
    <source>
        <dbReference type="Proteomes" id="UP001163324"/>
    </source>
</evidence>
<evidence type="ECO:0000313" key="1">
    <source>
        <dbReference type="EMBL" id="KAI9904856.1"/>
    </source>
</evidence>
<comment type="caution">
    <text evidence="1">The sequence shown here is derived from an EMBL/GenBank/DDBJ whole genome shotgun (WGS) entry which is preliminary data.</text>
</comment>
<proteinExistence type="predicted"/>
<accession>A0ACC0VEG5</accession>
<dbReference type="EMBL" id="CM047940">
    <property type="protein sequence ID" value="KAI9904856.1"/>
    <property type="molecule type" value="Genomic_DNA"/>
</dbReference>
<keyword evidence="2" id="KW-1185">Reference proteome</keyword>
<sequence length="445" mass="49425">MAPPIDDSMPARIPPTCPDPTRTILQHAWSHDLPTLKTLLNEQGKASAQDPTTGETPLHAAIRACGPAEDDGEDGEDEDGCVEEAREVVQELFFSGAIWNDVDGNNETPGCVALRLGRKKLYEMCVDAGVRAEMLFALMDEYEQLSSGSEADEEEEEEEGGEKAGEEDEAADGETKGDEEMQYNKDTGGLGQKEEEATFIPPDANEKPVTSEAYLQSNLVYDADKLVDADLNGVMMAWETDIMKRSVAALLPGDDPSGKRILNIGFGMGIVDRMFRDTRPSRHHVVEAHPSVLEHLSGPGSDFGPSWESSGPEQGAYKIHAGKWQDVVPRLLEAGEQYDAIYFDTFGEDYSQLRMFMMEHIPGLMDMEGRFSFFNGLGADRQICYDVYTKVVEMHTTDAGLDIEWEESNVDMSAMAEEGKGEWEGVRRRYWTLNKYRLPICTFMG</sequence>
<protein>
    <submittedName>
        <fullName evidence="1">Uncharacterized protein</fullName>
    </submittedName>
</protein>
<reference evidence="1" key="1">
    <citation type="submission" date="2022-10" db="EMBL/GenBank/DDBJ databases">
        <title>Complete Genome of Trichothecium roseum strain YXFP-22015, a Plant Pathogen Isolated from Citrus.</title>
        <authorList>
            <person name="Wang Y."/>
            <person name="Zhu L."/>
        </authorList>
    </citation>
    <scope>NUCLEOTIDE SEQUENCE</scope>
    <source>
        <strain evidence="1">YXFP-22015</strain>
    </source>
</reference>